<dbReference type="GO" id="GO:0005524">
    <property type="term" value="F:ATP binding"/>
    <property type="evidence" value="ECO:0007669"/>
    <property type="project" value="UniProtKB-KW"/>
</dbReference>
<dbReference type="Pfam" id="PF02569">
    <property type="entry name" value="Pantoate_ligase"/>
    <property type="match status" value="1"/>
</dbReference>
<dbReference type="AlphaFoldDB" id="C9RDA5"/>
<dbReference type="HAMAP" id="MF_00158">
    <property type="entry name" value="PanC"/>
    <property type="match status" value="1"/>
</dbReference>
<comment type="pathway">
    <text evidence="1 8">Cofactor biosynthesis; (R)-pantothenate biosynthesis; (R)-pantothenate from (R)-pantoate and beta-alanine: step 1/1.</text>
</comment>
<dbReference type="NCBIfam" id="TIGR00018">
    <property type="entry name" value="panC"/>
    <property type="match status" value="1"/>
</dbReference>
<reference evidence="10 11" key="1">
    <citation type="submission" date="2009-10" db="EMBL/GenBank/DDBJ databases">
        <title>Complete sequence of chromosome of Ammonifex degensii KC4.</title>
        <authorList>
            <consortium name="US DOE Joint Genome Institute"/>
            <person name="Kerfeld C."/>
            <person name="Goodner B."/>
            <person name="Huber H."/>
            <person name="Stetter K."/>
            <person name="Lucas S."/>
            <person name="Copeland A."/>
            <person name="Lapidus A."/>
            <person name="Glavina del Rio T."/>
            <person name="Dalin E."/>
            <person name="Tice H."/>
            <person name="Bruce D."/>
            <person name="Goodwin L."/>
            <person name="Pitluck S."/>
            <person name="Saunders E."/>
            <person name="Brettin T."/>
            <person name="Detter J.C."/>
            <person name="Han C."/>
            <person name="Larimer F."/>
            <person name="Land M."/>
            <person name="Hauser L."/>
            <person name="Kyrpides N."/>
            <person name="Ovchinnikova G."/>
            <person name="Richardson P."/>
        </authorList>
    </citation>
    <scope>NUCLEOTIDE SEQUENCE [LARGE SCALE GENOMIC DNA]</scope>
    <source>
        <strain evidence="11">DSM 10501 / KC4</strain>
    </source>
</reference>
<evidence type="ECO:0000313" key="11">
    <source>
        <dbReference type="Proteomes" id="UP000002620"/>
    </source>
</evidence>
<gene>
    <name evidence="8" type="primary">panC</name>
    <name evidence="10" type="ordered locus">Adeg_1106</name>
</gene>
<keyword evidence="6 8" id="KW-0067">ATP-binding</keyword>
<dbReference type="STRING" id="429009.Adeg_1106"/>
<dbReference type="Proteomes" id="UP000002620">
    <property type="component" value="Chromosome"/>
</dbReference>
<name>C9RDA5_AMMDK</name>
<evidence type="ECO:0000256" key="3">
    <source>
        <dbReference type="ARBA" id="ARBA00022598"/>
    </source>
</evidence>
<dbReference type="GO" id="GO:0004592">
    <property type="term" value="F:pantoate-beta-alanine ligase activity"/>
    <property type="evidence" value="ECO:0007669"/>
    <property type="project" value="UniProtKB-UniRule"/>
</dbReference>
<comment type="function">
    <text evidence="8">Catalyzes the condensation of pantoate with beta-alanine in an ATP-dependent reaction via a pantoyl-adenylate intermediate.</text>
</comment>
<keyword evidence="5 8" id="KW-0547">Nucleotide-binding</keyword>
<dbReference type="HOGENOM" id="CLU_047148_0_0_9"/>
<proteinExistence type="inferred from homology"/>
<evidence type="ECO:0000256" key="5">
    <source>
        <dbReference type="ARBA" id="ARBA00022741"/>
    </source>
</evidence>
<dbReference type="InterPro" id="IPR042176">
    <property type="entry name" value="Pantoate_ligase_C"/>
</dbReference>
<accession>C9RDA5</accession>
<comment type="similarity">
    <text evidence="2 8">Belongs to the pantothenate synthetase family.</text>
</comment>
<evidence type="ECO:0000256" key="6">
    <source>
        <dbReference type="ARBA" id="ARBA00022840"/>
    </source>
</evidence>
<comment type="subcellular location">
    <subcellularLocation>
        <location evidence="8">Cytoplasm</location>
    </subcellularLocation>
</comment>
<feature type="binding site" evidence="8">
    <location>
        <position position="65"/>
    </location>
    <ligand>
        <name>(R)-pantoate</name>
        <dbReference type="ChEBI" id="CHEBI:15980"/>
    </ligand>
</feature>
<dbReference type="InterPro" id="IPR003721">
    <property type="entry name" value="Pantoate_ligase"/>
</dbReference>
<dbReference type="InterPro" id="IPR014729">
    <property type="entry name" value="Rossmann-like_a/b/a_fold"/>
</dbReference>
<protein>
    <recommendedName>
        <fullName evidence="8">Pantothenate synthetase</fullName>
        <shortName evidence="8">PS</shortName>
        <ecNumber evidence="8">6.3.2.1</ecNumber>
    </recommendedName>
    <alternativeName>
        <fullName evidence="8">Pantoate--beta-alanine ligase</fullName>
    </alternativeName>
    <alternativeName>
        <fullName evidence="8">Pantoate-activating enzyme</fullName>
    </alternativeName>
</protein>
<dbReference type="EMBL" id="CP001785">
    <property type="protein sequence ID" value="ACX52232.1"/>
    <property type="molecule type" value="Genomic_DNA"/>
</dbReference>
<organism evidence="10 11">
    <name type="scientific">Ammonifex degensii (strain DSM 10501 / KC4)</name>
    <dbReference type="NCBI Taxonomy" id="429009"/>
    <lineage>
        <taxon>Bacteria</taxon>
        <taxon>Bacillati</taxon>
        <taxon>Bacillota</taxon>
        <taxon>Clostridia</taxon>
        <taxon>Thermoanaerobacterales</taxon>
        <taxon>Thermoanaerobacteraceae</taxon>
        <taxon>Ammonifex</taxon>
    </lineage>
</organism>
<dbReference type="RefSeq" id="WP_015739109.1">
    <property type="nucleotide sequence ID" value="NC_013385.1"/>
</dbReference>
<comment type="catalytic activity">
    <reaction evidence="7 8">
        <text>(R)-pantoate + beta-alanine + ATP = (R)-pantothenate + AMP + diphosphate + H(+)</text>
        <dbReference type="Rhea" id="RHEA:10912"/>
        <dbReference type="ChEBI" id="CHEBI:15378"/>
        <dbReference type="ChEBI" id="CHEBI:15980"/>
        <dbReference type="ChEBI" id="CHEBI:29032"/>
        <dbReference type="ChEBI" id="CHEBI:30616"/>
        <dbReference type="ChEBI" id="CHEBI:33019"/>
        <dbReference type="ChEBI" id="CHEBI:57966"/>
        <dbReference type="ChEBI" id="CHEBI:456215"/>
        <dbReference type="EC" id="6.3.2.1"/>
    </reaction>
</comment>
<evidence type="ECO:0000256" key="2">
    <source>
        <dbReference type="ARBA" id="ARBA00009256"/>
    </source>
</evidence>
<keyword evidence="11" id="KW-1185">Reference proteome</keyword>
<dbReference type="eggNOG" id="COG0414">
    <property type="taxonomic scope" value="Bacteria"/>
</dbReference>
<dbReference type="UniPathway" id="UPA00028">
    <property type="reaction ID" value="UER00005"/>
</dbReference>
<keyword evidence="8" id="KW-0963">Cytoplasm</keyword>
<feature type="binding site" evidence="8">
    <location>
        <begin position="30"/>
        <end position="37"/>
    </location>
    <ligand>
        <name>ATP</name>
        <dbReference type="ChEBI" id="CHEBI:30616"/>
    </ligand>
</feature>
<dbReference type="SUPFAM" id="SSF52374">
    <property type="entry name" value="Nucleotidylyl transferase"/>
    <property type="match status" value="1"/>
</dbReference>
<dbReference type="PANTHER" id="PTHR21299">
    <property type="entry name" value="CYTIDYLATE KINASE/PANTOATE-BETA-ALANINE LIGASE"/>
    <property type="match status" value="1"/>
</dbReference>
<dbReference type="Gene3D" id="3.30.1300.10">
    <property type="entry name" value="Pantoate-beta-alanine ligase, C-terminal domain"/>
    <property type="match status" value="1"/>
</dbReference>
<dbReference type="EC" id="6.3.2.1" evidence="8"/>
<comment type="miscellaneous">
    <text evidence="8">The reaction proceeds by a bi uni uni bi ping pong mechanism.</text>
</comment>
<comment type="subunit">
    <text evidence="8">Homodimer.</text>
</comment>
<dbReference type="GO" id="GO:0005829">
    <property type="term" value="C:cytosol"/>
    <property type="evidence" value="ECO:0007669"/>
    <property type="project" value="TreeGrafter"/>
</dbReference>
<sequence length="289" mass="33143">MKVIEKVAEMQEWALERKRRGRRLGFVPTMGYLHAGHLTILCWAREDRDKEFDRLVVGVFIDPFQFSSAEEYRSYPRDIRWDKEVALGAGADVFFVPSAEELYPEGFTTLISVGGFEHVTEVKRHPERLRGALTTTAKLLNIVQPDCLYLGLKNAYQVVAIRRMIRDLNFPVKVKVHPVVRDEDGLAVSARNFLLSEEEREAAKVLYRSLQAAEQAIQKGEREVATLQELMANTIKEEPLARFDYVEILQWPTLQPVERLKAGRYLLTVSAYFGPAHLTDHSLVEIEVE</sequence>
<feature type="binding site" evidence="8">
    <location>
        <position position="157"/>
    </location>
    <ligand>
        <name>(R)-pantoate</name>
        <dbReference type="ChEBI" id="CHEBI:15980"/>
    </ligand>
</feature>
<evidence type="ECO:0000256" key="9">
    <source>
        <dbReference type="SAM" id="Coils"/>
    </source>
</evidence>
<feature type="binding site" evidence="8">
    <location>
        <begin position="188"/>
        <end position="191"/>
    </location>
    <ligand>
        <name>ATP</name>
        <dbReference type="ChEBI" id="CHEBI:30616"/>
    </ligand>
</feature>
<feature type="active site" description="Proton donor" evidence="8">
    <location>
        <position position="37"/>
    </location>
</feature>
<dbReference type="Gene3D" id="3.40.50.620">
    <property type="entry name" value="HUPs"/>
    <property type="match status" value="1"/>
</dbReference>
<keyword evidence="3 8" id="KW-0436">Ligase</keyword>
<evidence type="ECO:0000256" key="4">
    <source>
        <dbReference type="ARBA" id="ARBA00022655"/>
    </source>
</evidence>
<dbReference type="PANTHER" id="PTHR21299:SF1">
    <property type="entry name" value="PANTOATE--BETA-ALANINE LIGASE"/>
    <property type="match status" value="1"/>
</dbReference>
<dbReference type="KEGG" id="adg:Adeg_1106"/>
<evidence type="ECO:0000256" key="7">
    <source>
        <dbReference type="ARBA" id="ARBA00048258"/>
    </source>
</evidence>
<feature type="coiled-coil region" evidence="9">
    <location>
        <begin position="203"/>
        <end position="237"/>
    </location>
</feature>
<feature type="binding site" evidence="8">
    <location>
        <position position="180"/>
    </location>
    <ligand>
        <name>ATP</name>
        <dbReference type="ChEBI" id="CHEBI:30616"/>
    </ligand>
</feature>
<comment type="caution">
    <text evidence="8">Lacks conserved residue(s) required for the propagation of feature annotation.</text>
</comment>
<dbReference type="OrthoDB" id="9773087at2"/>
<evidence type="ECO:0000256" key="1">
    <source>
        <dbReference type="ARBA" id="ARBA00004990"/>
    </source>
</evidence>
<evidence type="ECO:0000256" key="8">
    <source>
        <dbReference type="HAMAP-Rule" id="MF_00158"/>
    </source>
</evidence>
<dbReference type="GO" id="GO:0015940">
    <property type="term" value="P:pantothenate biosynthetic process"/>
    <property type="evidence" value="ECO:0007669"/>
    <property type="project" value="UniProtKB-UniRule"/>
</dbReference>
<keyword evidence="4 8" id="KW-0566">Pantothenate biosynthesis</keyword>
<keyword evidence="9" id="KW-0175">Coiled coil</keyword>
<evidence type="ECO:0000313" key="10">
    <source>
        <dbReference type="EMBL" id="ACX52232.1"/>
    </source>
</evidence>
<feature type="binding site" evidence="8">
    <location>
        <position position="65"/>
    </location>
    <ligand>
        <name>beta-alanine</name>
        <dbReference type="ChEBI" id="CHEBI:57966"/>
    </ligand>
</feature>